<evidence type="ECO:0000313" key="2">
    <source>
        <dbReference type="Proteomes" id="UP000199074"/>
    </source>
</evidence>
<organism evidence="1 2">
    <name type="scientific">Devosia crocina</name>
    <dbReference type="NCBI Taxonomy" id="429728"/>
    <lineage>
        <taxon>Bacteria</taxon>
        <taxon>Pseudomonadati</taxon>
        <taxon>Pseudomonadota</taxon>
        <taxon>Alphaproteobacteria</taxon>
        <taxon>Hyphomicrobiales</taxon>
        <taxon>Devosiaceae</taxon>
        <taxon>Devosia</taxon>
    </lineage>
</organism>
<dbReference type="AlphaFoldDB" id="A0A1I7N9J5"/>
<proteinExistence type="predicted"/>
<dbReference type="EMBL" id="FPCK01000001">
    <property type="protein sequence ID" value="SFV31226.1"/>
    <property type="molecule type" value="Genomic_DNA"/>
</dbReference>
<accession>A0A1I7N9J5</accession>
<dbReference type="STRING" id="429728.SAMN05216456_1274"/>
<dbReference type="RefSeq" id="WP_092422368.1">
    <property type="nucleotide sequence ID" value="NZ_FPCK01000001.1"/>
</dbReference>
<dbReference type="Proteomes" id="UP000199074">
    <property type="component" value="Unassembled WGS sequence"/>
</dbReference>
<keyword evidence="2" id="KW-1185">Reference proteome</keyword>
<protein>
    <submittedName>
        <fullName evidence="1">Uncharacterized protein</fullName>
    </submittedName>
</protein>
<name>A0A1I7N9J5_9HYPH</name>
<reference evidence="1 2" key="1">
    <citation type="submission" date="2016-10" db="EMBL/GenBank/DDBJ databases">
        <authorList>
            <person name="de Groot N.N."/>
        </authorList>
    </citation>
    <scope>NUCLEOTIDE SEQUENCE [LARGE SCALE GENOMIC DNA]</scope>
    <source>
        <strain evidence="1 2">IPL20</strain>
    </source>
</reference>
<sequence>MTKEQILDGLIAGRTLIQEEWAIYAEIQAVDELVAENKATATRWEWRPSYQCERRVITAGPAALAVAA</sequence>
<gene>
    <name evidence="1" type="ORF">SAMN05216456_1274</name>
</gene>
<evidence type="ECO:0000313" key="1">
    <source>
        <dbReference type="EMBL" id="SFV31226.1"/>
    </source>
</evidence>